<dbReference type="RefSeq" id="WP_354664167.1">
    <property type="nucleotide sequence ID" value="NZ_JBEXAC010000004.1"/>
</dbReference>
<sequence>MNNSQTTIAGHTARPTFLRKLMQAARWVLPGAILALLPKCPICFAAYIALGTGLGLSVTAATYLRTGLMVLCLGSLLYLVLNRVNLKRDAGWRLSSPAQPLVYQLNWPTVAGTAVLWLLYMIVRV</sequence>
<dbReference type="EMBL" id="JBEXAC010000004">
    <property type="protein sequence ID" value="MET7001593.1"/>
    <property type="molecule type" value="Genomic_DNA"/>
</dbReference>
<keyword evidence="1" id="KW-0472">Membrane</keyword>
<dbReference type="Proteomes" id="UP001549749">
    <property type="component" value="Unassembled WGS sequence"/>
</dbReference>
<comment type="caution">
    <text evidence="2">The sequence shown here is derived from an EMBL/GenBank/DDBJ whole genome shotgun (WGS) entry which is preliminary data.</text>
</comment>
<evidence type="ECO:0000256" key="1">
    <source>
        <dbReference type="SAM" id="Phobius"/>
    </source>
</evidence>
<proteinExistence type="predicted"/>
<accession>A0ABV2TEY1</accession>
<feature type="transmembrane region" description="Helical" evidence="1">
    <location>
        <begin position="27"/>
        <end position="50"/>
    </location>
</feature>
<evidence type="ECO:0000313" key="3">
    <source>
        <dbReference type="Proteomes" id="UP001549749"/>
    </source>
</evidence>
<keyword evidence="1" id="KW-1133">Transmembrane helix</keyword>
<evidence type="ECO:0000313" key="2">
    <source>
        <dbReference type="EMBL" id="MET7001593.1"/>
    </source>
</evidence>
<reference evidence="2 3" key="1">
    <citation type="submission" date="2024-06" db="EMBL/GenBank/DDBJ databases">
        <title>Chitinophaga defluvii sp. nov., isolated from municipal sewage.</title>
        <authorList>
            <person name="Zhang L."/>
        </authorList>
    </citation>
    <scope>NUCLEOTIDE SEQUENCE [LARGE SCALE GENOMIC DNA]</scope>
    <source>
        <strain evidence="2 3">H8</strain>
    </source>
</reference>
<feature type="transmembrane region" description="Helical" evidence="1">
    <location>
        <begin position="62"/>
        <end position="81"/>
    </location>
</feature>
<keyword evidence="3" id="KW-1185">Reference proteome</keyword>
<name>A0ABV2TEY1_9BACT</name>
<protein>
    <submittedName>
        <fullName evidence="2">Uncharacterized protein</fullName>
    </submittedName>
</protein>
<gene>
    <name evidence="2" type="ORF">ABR189_29695</name>
</gene>
<keyword evidence="1" id="KW-0812">Transmembrane</keyword>
<organism evidence="2 3">
    <name type="scientific">Chitinophaga defluvii</name>
    <dbReference type="NCBI Taxonomy" id="3163343"/>
    <lineage>
        <taxon>Bacteria</taxon>
        <taxon>Pseudomonadati</taxon>
        <taxon>Bacteroidota</taxon>
        <taxon>Chitinophagia</taxon>
        <taxon>Chitinophagales</taxon>
        <taxon>Chitinophagaceae</taxon>
        <taxon>Chitinophaga</taxon>
    </lineage>
</organism>
<feature type="transmembrane region" description="Helical" evidence="1">
    <location>
        <begin position="101"/>
        <end position="123"/>
    </location>
</feature>